<feature type="domain" description="P/Homo B" evidence="4">
    <location>
        <begin position="862"/>
        <end position="1017"/>
    </location>
</feature>
<dbReference type="NCBIfam" id="TIGR04183">
    <property type="entry name" value="Por_Secre_tail"/>
    <property type="match status" value="1"/>
</dbReference>
<keyword evidence="6" id="KW-1185">Reference proteome</keyword>
<dbReference type="EMBL" id="PDUD01000010">
    <property type="protein sequence ID" value="PHN07343.1"/>
    <property type="molecule type" value="Genomic_DNA"/>
</dbReference>
<evidence type="ECO:0000256" key="3">
    <source>
        <dbReference type="SAM" id="SignalP"/>
    </source>
</evidence>
<dbReference type="InterPro" id="IPR024079">
    <property type="entry name" value="MetalloPept_cat_dom_sf"/>
</dbReference>
<dbReference type="Pfam" id="PF18962">
    <property type="entry name" value="Por_Secre_tail"/>
    <property type="match status" value="1"/>
</dbReference>
<dbReference type="InterPro" id="IPR026444">
    <property type="entry name" value="Secre_tail"/>
</dbReference>
<dbReference type="SUPFAM" id="SSF55486">
    <property type="entry name" value="Metalloproteases ('zincins'), catalytic domain"/>
    <property type="match status" value="1"/>
</dbReference>
<dbReference type="OrthoDB" id="9792152at2"/>
<dbReference type="Gene3D" id="3.40.390.10">
    <property type="entry name" value="Collagenase (Catalytic Domain)"/>
    <property type="match status" value="1"/>
</dbReference>
<dbReference type="Gene3D" id="2.60.120.260">
    <property type="entry name" value="Galactose-binding domain-like"/>
    <property type="match status" value="1"/>
</dbReference>
<dbReference type="GO" id="GO:0006508">
    <property type="term" value="P:proteolysis"/>
    <property type="evidence" value="ECO:0007669"/>
    <property type="project" value="UniProtKB-KW"/>
</dbReference>
<dbReference type="InterPro" id="IPR013783">
    <property type="entry name" value="Ig-like_fold"/>
</dbReference>
<evidence type="ECO:0000313" key="6">
    <source>
        <dbReference type="Proteomes" id="UP000223913"/>
    </source>
</evidence>
<dbReference type="Pfam" id="PF01483">
    <property type="entry name" value="P_proprotein"/>
    <property type="match status" value="1"/>
</dbReference>
<dbReference type="InterPro" id="IPR002884">
    <property type="entry name" value="P_dom"/>
</dbReference>
<keyword evidence="3" id="KW-0732">Signal</keyword>
<organism evidence="5 6">
    <name type="scientific">Flavilitoribacter nigricans (strain ATCC 23147 / DSM 23189 / NBRC 102662 / NCIMB 1420 / SS-2)</name>
    <name type="common">Lewinella nigricans</name>
    <dbReference type="NCBI Taxonomy" id="1122177"/>
    <lineage>
        <taxon>Bacteria</taxon>
        <taxon>Pseudomonadati</taxon>
        <taxon>Bacteroidota</taxon>
        <taxon>Saprospiria</taxon>
        <taxon>Saprospirales</taxon>
        <taxon>Lewinellaceae</taxon>
        <taxon>Flavilitoribacter</taxon>
    </lineage>
</organism>
<keyword evidence="2" id="KW-0378">Hydrolase</keyword>
<dbReference type="Pfam" id="PF16184">
    <property type="entry name" value="Cadherin_3"/>
    <property type="match status" value="1"/>
</dbReference>
<dbReference type="InterPro" id="IPR039005">
    <property type="entry name" value="CSPG_rpt"/>
</dbReference>
<dbReference type="PROSITE" id="PS51854">
    <property type="entry name" value="CSPG"/>
    <property type="match status" value="1"/>
</dbReference>
<dbReference type="GO" id="GO:0004252">
    <property type="term" value="F:serine-type endopeptidase activity"/>
    <property type="evidence" value="ECO:0007669"/>
    <property type="project" value="InterPro"/>
</dbReference>
<evidence type="ECO:0000256" key="1">
    <source>
        <dbReference type="ARBA" id="ARBA00022670"/>
    </source>
</evidence>
<proteinExistence type="predicted"/>
<protein>
    <recommendedName>
        <fullName evidence="4">P/Homo B domain-containing protein</fullName>
    </recommendedName>
</protein>
<dbReference type="InterPro" id="IPR008979">
    <property type="entry name" value="Galactose-bd-like_sf"/>
</dbReference>
<accession>A0A2D0NHU8</accession>
<feature type="chain" id="PRO_5012903656" description="P/Homo B domain-containing protein" evidence="3">
    <location>
        <begin position="21"/>
        <end position="1221"/>
    </location>
</feature>
<keyword evidence="1" id="KW-0645">Protease</keyword>
<gene>
    <name evidence="5" type="ORF">CRP01_06850</name>
</gene>
<dbReference type="Proteomes" id="UP000223913">
    <property type="component" value="Unassembled WGS sequence"/>
</dbReference>
<dbReference type="AlphaFoldDB" id="A0A2D0NHU8"/>
<evidence type="ECO:0000313" key="5">
    <source>
        <dbReference type="EMBL" id="PHN07343.1"/>
    </source>
</evidence>
<sequence length="1221" mass="133074">MISRFLPLVLLLALSTSLSAQHIFWRDVSIAPGTGRSDDGTVNIKQFRPVTVDMSAFKSLLANAPEESAGQGRNTLEVTFPLPNGETETYLVVHSPLMMPRLAAKYPNIQSFRLIGTQRANSSGRMTYGTNGLSAILRTRFGEVYIDALTLERDDLYRVYFGREVTLESDGSIALDCGLSPEMTPETLEADEWEAERPVSGGRSGAASVDLRVYSLALACTGEYAQTHGGTKESVLSSFNEAVSLLTEIYESELSIRFMLIEDIEKLIWLDPQLDPFVNANGGLALVNQISDAFTTDAKISLSSFDLGHLFTGDCTDVGGVAPGRACNFGREKGVTCHSSSNVSLMVRRIMAHEVGHQFSASHSFTNCPPSQGAVVGGKAVEPGSGSTIMSYAGLCGNQNLINDNDGYFHVQSLEEIMTYSREGTGRTCATQISIDNTEPEARIDYADGFYIPVNTPFQLTGSGSDLEDEDLTYCWEQFDVGPLSVLGDPSGNTPLFRSYPPTSIPTRVFPRIEDIVTNTANRNELMADYARDMTFRMTVRDNHPGGGTAAWQEVAFHTTDVAGPFMVLSPDTDRPMWEAGTYQKVVWEVANTNRDPVNCQFVNIRLSTDGGFNYPYVLATGVPNTGSAMVPVPNIETVAARIKVEANDNIFFNISSQNFRITAPTSAGFTMTPSQNNQNVCLPDLVSIDLATQSFLGFNEDITFEVMEGLPNDAAFDFSPAIIKPGETSTLRIDIPDRNNTGAYEVKLRAYVPGRDTVVQTLYLNLTSNDFSDVSIVEPMDGENGIGLTTTLAWTESANASKYEVELANNPSFEDPYLLDASELAEGTTEFEPDVILEENTLHYWRLRPINECSDGEYLPVNTFHTENLICTGFTSNDTPVVIPGSGLPTKTSVISVDFDGTISDLNIPLVKGSYQPVSSLRLSLTSPAGTEVILFDGNCGNTTDLLIGFDDQAPDTLTCPPDDGIVFQPVKPLADFIGESTRGDWTLKVQVISSGFGGVGNIGEWRLEFCASSTPIDPVLVTNDTLYVPPGLANPVMADVLETLDEDNGPEDLKYTLVQAPASGTLYFLDQALSVGDTFRQATINAFNLYYANEDPDARLDQFIFVVEDGTGGWIPPQTFTIKIDNTAIVDTDDPELVPERILLYPNPARSSFRLQLPGPLEQAAQVSLFDARGSQVQRSLMSVGEQEQLIQVGDLPRGLYFVRLQIGASVLTRRVIVQ</sequence>
<reference evidence="5 6" key="1">
    <citation type="submission" date="2017-10" db="EMBL/GenBank/DDBJ databases">
        <title>The draft genome sequence of Lewinella nigricans NBRC 102662.</title>
        <authorList>
            <person name="Wang K."/>
        </authorList>
    </citation>
    <scope>NUCLEOTIDE SEQUENCE [LARGE SCALE GENOMIC DNA]</scope>
    <source>
        <strain evidence="5 6">NBRC 102662</strain>
    </source>
</reference>
<comment type="caution">
    <text evidence="5">The sequence shown here is derived from an EMBL/GenBank/DDBJ whole genome shotgun (WGS) entry which is preliminary data.</text>
</comment>
<dbReference type="RefSeq" id="WP_099149273.1">
    <property type="nucleotide sequence ID" value="NZ_PDUD01000010.1"/>
</dbReference>
<dbReference type="PROSITE" id="PS51829">
    <property type="entry name" value="P_HOMO_B"/>
    <property type="match status" value="1"/>
</dbReference>
<dbReference type="GO" id="GO:0008237">
    <property type="term" value="F:metallopeptidase activity"/>
    <property type="evidence" value="ECO:0007669"/>
    <property type="project" value="InterPro"/>
</dbReference>
<dbReference type="Pfam" id="PF13583">
    <property type="entry name" value="Reprolysin_4"/>
    <property type="match status" value="1"/>
</dbReference>
<dbReference type="SUPFAM" id="SSF49785">
    <property type="entry name" value="Galactose-binding domain-like"/>
    <property type="match status" value="1"/>
</dbReference>
<evidence type="ECO:0000256" key="2">
    <source>
        <dbReference type="ARBA" id="ARBA00022801"/>
    </source>
</evidence>
<feature type="signal peptide" evidence="3">
    <location>
        <begin position="1"/>
        <end position="20"/>
    </location>
</feature>
<name>A0A2D0NHU8_FLAN2</name>
<evidence type="ECO:0000259" key="4">
    <source>
        <dbReference type="PROSITE" id="PS51829"/>
    </source>
</evidence>
<dbReference type="Gene3D" id="2.60.40.10">
    <property type="entry name" value="Immunoglobulins"/>
    <property type="match status" value="1"/>
</dbReference>